<comment type="caution">
    <text evidence="1">The sequence shown here is derived from an EMBL/GenBank/DDBJ whole genome shotgun (WGS) entry which is preliminary data.</text>
</comment>
<proteinExistence type="predicted"/>
<name>A0ACB0ZZ74_MELEN</name>
<dbReference type="EMBL" id="CAVMJV010000053">
    <property type="protein sequence ID" value="CAK5084193.1"/>
    <property type="molecule type" value="Genomic_DNA"/>
</dbReference>
<gene>
    <name evidence="1" type="ORF">MENTE1834_LOCUS31579</name>
</gene>
<accession>A0ACB0ZZ74</accession>
<reference evidence="1" key="1">
    <citation type="submission" date="2023-11" db="EMBL/GenBank/DDBJ databases">
        <authorList>
            <person name="Poullet M."/>
        </authorList>
    </citation>
    <scope>NUCLEOTIDE SEQUENCE</scope>
    <source>
        <strain evidence="1">E1834</strain>
    </source>
</reference>
<protein>
    <submittedName>
        <fullName evidence="1">Uncharacterized protein</fullName>
    </submittedName>
</protein>
<organism evidence="1 2">
    <name type="scientific">Meloidogyne enterolobii</name>
    <name type="common">Root-knot nematode worm</name>
    <name type="synonym">Meloidogyne mayaguensis</name>
    <dbReference type="NCBI Taxonomy" id="390850"/>
    <lineage>
        <taxon>Eukaryota</taxon>
        <taxon>Metazoa</taxon>
        <taxon>Ecdysozoa</taxon>
        <taxon>Nematoda</taxon>
        <taxon>Chromadorea</taxon>
        <taxon>Rhabditida</taxon>
        <taxon>Tylenchina</taxon>
        <taxon>Tylenchomorpha</taxon>
        <taxon>Tylenchoidea</taxon>
        <taxon>Meloidogynidae</taxon>
        <taxon>Meloidogyninae</taxon>
        <taxon>Meloidogyne</taxon>
    </lineage>
</organism>
<dbReference type="Proteomes" id="UP001497535">
    <property type="component" value="Unassembled WGS sequence"/>
</dbReference>
<sequence length="207" mass="23476">MTGILMVQGLRCTGCRLIFHKDCANFATKIPCTTPLTSPNPVYKMSEAGRRPWERMSFKSPRLSLASTYHGPLFGAGFTAIPSFNLTKTKQQTDSTALLIESIDDLREFSVFIFKKQSHLGQQNKRETVVDAIFKRALREGSTTLKYHDLIRTFEGLLTKICNEEKLTFPTTLGVNAFRGFLNEFMEQRKRRSSSKKSSIIKAILQL</sequence>
<evidence type="ECO:0000313" key="1">
    <source>
        <dbReference type="EMBL" id="CAK5084193.1"/>
    </source>
</evidence>
<keyword evidence="2" id="KW-1185">Reference proteome</keyword>
<evidence type="ECO:0000313" key="2">
    <source>
        <dbReference type="Proteomes" id="UP001497535"/>
    </source>
</evidence>